<organism evidence="2 3">
    <name type="scientific">Emergomyces pasteurianus Ep9510</name>
    <dbReference type="NCBI Taxonomy" id="1447872"/>
    <lineage>
        <taxon>Eukaryota</taxon>
        <taxon>Fungi</taxon>
        <taxon>Dikarya</taxon>
        <taxon>Ascomycota</taxon>
        <taxon>Pezizomycotina</taxon>
        <taxon>Eurotiomycetes</taxon>
        <taxon>Eurotiomycetidae</taxon>
        <taxon>Onygenales</taxon>
        <taxon>Ajellomycetaceae</taxon>
        <taxon>Emergomyces</taxon>
    </lineage>
</organism>
<feature type="compositionally biased region" description="Basic residues" evidence="1">
    <location>
        <begin position="51"/>
        <end position="60"/>
    </location>
</feature>
<dbReference type="AlphaFoldDB" id="A0A1J9PS24"/>
<reference evidence="2 3" key="1">
    <citation type="submission" date="2015-07" db="EMBL/GenBank/DDBJ databases">
        <title>Emmonsia species relationships and genome sequence.</title>
        <authorList>
            <consortium name="The Broad Institute Genomics Platform"/>
            <person name="Cuomo C.A."/>
            <person name="Munoz J.F."/>
            <person name="Imamovic A."/>
            <person name="Priest M.E."/>
            <person name="Young S."/>
            <person name="Clay O.K."/>
            <person name="McEwen J.G."/>
        </authorList>
    </citation>
    <scope>NUCLEOTIDE SEQUENCE [LARGE SCALE GENOMIC DNA]</scope>
    <source>
        <strain evidence="2 3">UAMH 9510</strain>
    </source>
</reference>
<evidence type="ECO:0000313" key="2">
    <source>
        <dbReference type="EMBL" id="OJD19240.1"/>
    </source>
</evidence>
<comment type="caution">
    <text evidence="2">The sequence shown here is derived from an EMBL/GenBank/DDBJ whole genome shotgun (WGS) entry which is preliminary data.</text>
</comment>
<dbReference type="VEuPathDB" id="FungiDB:AJ78_00770"/>
<proteinExistence type="predicted"/>
<dbReference type="Proteomes" id="UP000182235">
    <property type="component" value="Unassembled WGS sequence"/>
</dbReference>
<feature type="region of interest" description="Disordered" evidence="1">
    <location>
        <begin position="46"/>
        <end position="66"/>
    </location>
</feature>
<dbReference type="EMBL" id="LGRN01000014">
    <property type="protein sequence ID" value="OJD19240.1"/>
    <property type="molecule type" value="Genomic_DNA"/>
</dbReference>
<name>A0A1J9PS24_9EURO</name>
<evidence type="ECO:0000256" key="1">
    <source>
        <dbReference type="SAM" id="MobiDB-lite"/>
    </source>
</evidence>
<evidence type="ECO:0000313" key="3">
    <source>
        <dbReference type="Proteomes" id="UP000182235"/>
    </source>
</evidence>
<keyword evidence="3" id="KW-1185">Reference proteome</keyword>
<protein>
    <submittedName>
        <fullName evidence="2">Uncharacterized protein</fullName>
    </submittedName>
</protein>
<gene>
    <name evidence="2" type="ORF">AJ78_00770</name>
</gene>
<accession>A0A1J9PS24</accession>
<sequence>MAPKRLSSMDAILTLPPNPPDEGLQRWITAIRAVTVSCSVEEGRSLPYLHHSSHRSRPRIKSQQTS</sequence>